<evidence type="ECO:0000256" key="1">
    <source>
        <dbReference type="ARBA" id="ARBA00008520"/>
    </source>
</evidence>
<evidence type="ECO:0000256" key="4">
    <source>
        <dbReference type="SAM" id="MobiDB-lite"/>
    </source>
</evidence>
<feature type="compositionally biased region" description="Low complexity" evidence="4">
    <location>
        <begin position="42"/>
        <end position="60"/>
    </location>
</feature>
<dbReference type="EMBL" id="CP001825">
    <property type="protein sequence ID" value="ACZ41319.1"/>
    <property type="molecule type" value="Genomic_DNA"/>
</dbReference>
<accession>D1CEG3</accession>
<keyword evidence="6" id="KW-1185">Reference proteome</keyword>
<keyword evidence="2" id="KW-0813">Transport</keyword>
<reference evidence="6" key="1">
    <citation type="journal article" date="2010" name="Stand. Genomic Sci.">
        <title>Complete genome sequence of 'Thermobaculum terrenum' type strain (YNP1).</title>
        <authorList>
            <person name="Kiss H."/>
            <person name="Cleland D."/>
            <person name="Lapidus A."/>
            <person name="Lucas S."/>
            <person name="Glavina Del Rio T."/>
            <person name="Nolan M."/>
            <person name="Tice H."/>
            <person name="Han C."/>
            <person name="Goodwin L."/>
            <person name="Pitluck S."/>
            <person name="Liolios K."/>
            <person name="Ivanova N."/>
            <person name="Mavromatis K."/>
            <person name="Ovchinnikova G."/>
            <person name="Pati A."/>
            <person name="Chen A."/>
            <person name="Palaniappan K."/>
            <person name="Land M."/>
            <person name="Hauser L."/>
            <person name="Chang Y."/>
            <person name="Jeffries C."/>
            <person name="Lu M."/>
            <person name="Brettin T."/>
            <person name="Detter J."/>
            <person name="Goker M."/>
            <person name="Tindall B."/>
            <person name="Beck B."/>
            <person name="McDermott T."/>
            <person name="Woyke T."/>
            <person name="Bristow J."/>
            <person name="Eisen J."/>
            <person name="Markowitz V."/>
            <person name="Hugenholtz P."/>
            <person name="Kyrpides N."/>
            <person name="Klenk H."/>
            <person name="Cheng J."/>
        </authorList>
    </citation>
    <scope>NUCLEOTIDE SEQUENCE [LARGE SCALE GENOMIC DNA]</scope>
    <source>
        <strain evidence="6">ATCC BAA-798 / YNP1</strain>
    </source>
</reference>
<sequence length="522" mass="55899">MKRSEKNGQRLNRREFMRLLAIGSASVVGADLLAACGGGGSETPTTGVGPSPSPSQPSASMGVTPTPVVGASPTPAVGPTETVISGEATPPVSPTGTAGRGLSIDISSIPTSPKEAPDVPNAEDAKRYSGQTITYYGDSVGTGHDFDVAAANKFKEQTGINVKVIPRPKAADQQFQTYSRLFQAKSPNGDVLLLDVIWPPQFAPFLLNLSDSLGDRAQMMYPGTIQASTVNNALVAMPWFTDFGLLYYRKDLLQKYGINNPPATWDELERYAKQVMDAERQAGNRNFYGFVWQGQAYEGLTCNALEWLASTGGGTFIDQNGKVTINNPNAVEMLNRVRGWVGSIAPRGVTTYQEDDSANAFVSGSALFCRQWPYVYALASAEDSKIRGKFDVTALPARSGEPHAATIGGQSLGISRFSQHQEAAIEFVRYLTSPEVLAWRAIAGSYAPPMPGVSEIPEIVEQRPFLKVQATRVARPSAQLGTRYNQGSNAIYQGVHNIENGADAKTVLPTVAQQLQSLLGSS</sequence>
<dbReference type="STRING" id="525904.Tter_0397"/>
<dbReference type="eggNOG" id="COG1653">
    <property type="taxonomic scope" value="Bacteria"/>
</dbReference>
<proteinExistence type="inferred from homology"/>
<dbReference type="HOGENOM" id="CLU_031285_9_1_0"/>
<dbReference type="AlphaFoldDB" id="D1CEG3"/>
<protein>
    <submittedName>
        <fullName evidence="5">Extracellular solute-binding protein family 1</fullName>
    </submittedName>
</protein>
<dbReference type="CDD" id="cd14750">
    <property type="entry name" value="PBP2_TMBP"/>
    <property type="match status" value="1"/>
</dbReference>
<dbReference type="Proteomes" id="UP000000323">
    <property type="component" value="Chromosome 1"/>
</dbReference>
<dbReference type="KEGG" id="ttr:Tter_0397"/>
<dbReference type="Gene3D" id="3.40.190.10">
    <property type="entry name" value="Periplasmic binding protein-like II"/>
    <property type="match status" value="2"/>
</dbReference>
<keyword evidence="3" id="KW-0732">Signal</keyword>
<dbReference type="InterPro" id="IPR006059">
    <property type="entry name" value="SBP"/>
</dbReference>
<evidence type="ECO:0000256" key="2">
    <source>
        <dbReference type="ARBA" id="ARBA00022448"/>
    </source>
</evidence>
<dbReference type="RefSeq" id="WP_012874354.1">
    <property type="nucleotide sequence ID" value="NC_013525.1"/>
</dbReference>
<organism evidence="5 6">
    <name type="scientific">Thermobaculum terrenum (strain ATCC BAA-798 / CCMEE 7001 / YNP1)</name>
    <dbReference type="NCBI Taxonomy" id="525904"/>
    <lineage>
        <taxon>Bacteria</taxon>
        <taxon>Bacillati</taxon>
        <taxon>Chloroflexota</taxon>
        <taxon>Chloroflexia</taxon>
        <taxon>Candidatus Thermobaculales</taxon>
        <taxon>Candidatus Thermobaculaceae</taxon>
        <taxon>Thermobaculum</taxon>
    </lineage>
</organism>
<evidence type="ECO:0000256" key="3">
    <source>
        <dbReference type="ARBA" id="ARBA00022729"/>
    </source>
</evidence>
<dbReference type="PANTHER" id="PTHR43649:SF34">
    <property type="entry name" value="ABC TRANSPORTER PERIPLASMIC-BINDING PROTEIN YCJN-RELATED"/>
    <property type="match status" value="1"/>
</dbReference>
<evidence type="ECO:0000313" key="5">
    <source>
        <dbReference type="EMBL" id="ACZ41319.1"/>
    </source>
</evidence>
<dbReference type="PANTHER" id="PTHR43649">
    <property type="entry name" value="ARABINOSE-BINDING PROTEIN-RELATED"/>
    <property type="match status" value="1"/>
</dbReference>
<gene>
    <name evidence="5" type="ordered locus">Tter_0397</name>
</gene>
<comment type="similarity">
    <text evidence="1">Belongs to the bacterial solute-binding protein 1 family.</text>
</comment>
<dbReference type="InterPro" id="IPR050490">
    <property type="entry name" value="Bact_solute-bd_prot1"/>
</dbReference>
<dbReference type="Pfam" id="PF01547">
    <property type="entry name" value="SBP_bac_1"/>
    <property type="match status" value="1"/>
</dbReference>
<feature type="region of interest" description="Disordered" evidence="4">
    <location>
        <begin position="40"/>
        <end position="122"/>
    </location>
</feature>
<dbReference type="SUPFAM" id="SSF53850">
    <property type="entry name" value="Periplasmic binding protein-like II"/>
    <property type="match status" value="1"/>
</dbReference>
<evidence type="ECO:0000313" key="6">
    <source>
        <dbReference type="Proteomes" id="UP000000323"/>
    </source>
</evidence>
<name>D1CEG3_THET1</name>